<evidence type="ECO:0000256" key="5">
    <source>
        <dbReference type="ARBA" id="ARBA00023128"/>
    </source>
</evidence>
<dbReference type="Proteomes" id="UP001362899">
    <property type="component" value="Unassembled WGS sequence"/>
</dbReference>
<comment type="function">
    <text evidence="7">Mitochondrial mRNA stabilization factor.</text>
</comment>
<organism evidence="9 10">
    <name type="scientific">Starmerella bacillaris</name>
    <name type="common">Yeast</name>
    <name type="synonym">Candida zemplinina</name>
    <dbReference type="NCBI Taxonomy" id="1247836"/>
    <lineage>
        <taxon>Eukaryota</taxon>
        <taxon>Fungi</taxon>
        <taxon>Dikarya</taxon>
        <taxon>Ascomycota</taxon>
        <taxon>Saccharomycotina</taxon>
        <taxon>Dipodascomycetes</taxon>
        <taxon>Dipodascales</taxon>
        <taxon>Trichomonascaceae</taxon>
        <taxon>Starmerella</taxon>
    </lineage>
</organism>
<protein>
    <recommendedName>
        <fullName evidence="7">ATPase synthesis protein 25</fullName>
    </recommendedName>
</protein>
<keyword evidence="3 7" id="KW-0999">Mitochondrion inner membrane</keyword>
<evidence type="ECO:0000256" key="8">
    <source>
        <dbReference type="SAM" id="MobiDB-lite"/>
    </source>
</evidence>
<evidence type="ECO:0000256" key="4">
    <source>
        <dbReference type="ARBA" id="ARBA00022946"/>
    </source>
</evidence>
<reference evidence="9 10" key="1">
    <citation type="journal article" date="2023" name="Elife">
        <title>Identification of key yeast species and microbe-microbe interactions impacting larval growth of Drosophila in the wild.</title>
        <authorList>
            <person name="Mure A."/>
            <person name="Sugiura Y."/>
            <person name="Maeda R."/>
            <person name="Honda K."/>
            <person name="Sakurai N."/>
            <person name="Takahashi Y."/>
            <person name="Watada M."/>
            <person name="Katoh T."/>
            <person name="Gotoh A."/>
            <person name="Gotoh Y."/>
            <person name="Taniguchi I."/>
            <person name="Nakamura K."/>
            <person name="Hayashi T."/>
            <person name="Katayama T."/>
            <person name="Uemura T."/>
            <person name="Hattori Y."/>
        </authorList>
    </citation>
    <scope>NUCLEOTIDE SEQUENCE [LARGE SCALE GENOMIC DNA]</scope>
    <source>
        <strain evidence="9 10">SB-73</strain>
    </source>
</reference>
<dbReference type="Pfam" id="PF02410">
    <property type="entry name" value="RsfS"/>
    <property type="match status" value="1"/>
</dbReference>
<gene>
    <name evidence="9" type="ORF">DASB73_010820</name>
</gene>
<name>A0AAV5REY5_STABA</name>
<sequence length="433" mass="49590">MRPWYAAPKVVDAVKATTNLEKIIETAKKLGIKDLEIKERNHNENVEQLVIGTGKNSRHLSLASMQLKTFLKNEFKTHSMLEGLYTANRRKLEQRRAARKQQRQRYATSISTKILPHTWVAMETGIENISVHFMTAERREEIDFSVDDLDSLDDAEIKRFESVYSNKPETELETELETEAEIELQNELENELKNELKNESKNELETKNTQHNAGEPMWPVKTGIEDIDEVQFITDLVYEGQSEFAKLPVTDENLIAFRNLCDEKNQKLLEMYEKHMRPHNKSLLLNREMLTMLYRLHVAPAVNSVSNKEVLANPAFKEPLDAFYDPRCGPIRDLLIATGALEDIDVVAILLASLAHTNEPDSFWRVRHLGVLYSPSPEQQKSVNDLAIALAVRSGNKKQIASAYHFAKNNRDTVGQKYITACEDALSIMQEQQ</sequence>
<evidence type="ECO:0000256" key="7">
    <source>
        <dbReference type="RuleBase" id="RU367062"/>
    </source>
</evidence>
<dbReference type="InterPro" id="IPR043519">
    <property type="entry name" value="NT_sf"/>
</dbReference>
<evidence type="ECO:0000256" key="3">
    <source>
        <dbReference type="ARBA" id="ARBA00022792"/>
    </source>
</evidence>
<evidence type="ECO:0000313" key="10">
    <source>
        <dbReference type="Proteomes" id="UP001362899"/>
    </source>
</evidence>
<feature type="compositionally biased region" description="Basic and acidic residues" evidence="8">
    <location>
        <begin position="199"/>
        <end position="208"/>
    </location>
</feature>
<evidence type="ECO:0000256" key="2">
    <source>
        <dbReference type="ARBA" id="ARBA00010787"/>
    </source>
</evidence>
<dbReference type="GO" id="GO:0140053">
    <property type="term" value="P:mitochondrial gene expression"/>
    <property type="evidence" value="ECO:0007669"/>
    <property type="project" value="UniProtKB-UniRule"/>
</dbReference>
<accession>A0AAV5REY5</accession>
<dbReference type="InterPro" id="IPR040152">
    <property type="entry name" value="Atp25"/>
</dbReference>
<comment type="caution">
    <text evidence="9">The sequence shown here is derived from an EMBL/GenBank/DDBJ whole genome shotgun (WGS) entry which is preliminary data.</text>
</comment>
<evidence type="ECO:0000313" key="9">
    <source>
        <dbReference type="EMBL" id="GMM50124.1"/>
    </source>
</evidence>
<comment type="subcellular location">
    <subcellularLocation>
        <location evidence="1 7">Mitochondrion inner membrane</location>
        <topology evidence="1 7">Peripheral membrane protein</topology>
        <orientation evidence="1 7">Matrix side</orientation>
    </subcellularLocation>
</comment>
<dbReference type="EMBL" id="BTGC01000003">
    <property type="protein sequence ID" value="GMM50124.1"/>
    <property type="molecule type" value="Genomic_DNA"/>
</dbReference>
<dbReference type="PANTHER" id="PTHR28087:SF1">
    <property type="entry name" value="ATPASE SYNTHESIS PROTEIN 25, MITOCHONDRIAL"/>
    <property type="match status" value="1"/>
</dbReference>
<feature type="region of interest" description="Disordered" evidence="8">
    <location>
        <begin position="199"/>
        <end position="219"/>
    </location>
</feature>
<keyword evidence="10" id="KW-1185">Reference proteome</keyword>
<dbReference type="AlphaFoldDB" id="A0AAV5REY5"/>
<dbReference type="Gene3D" id="3.30.460.10">
    <property type="entry name" value="Beta Polymerase, domain 2"/>
    <property type="match status" value="1"/>
</dbReference>
<dbReference type="GO" id="GO:0048255">
    <property type="term" value="P:mRNA stabilization"/>
    <property type="evidence" value="ECO:0007669"/>
    <property type="project" value="TreeGrafter"/>
</dbReference>
<evidence type="ECO:0000256" key="1">
    <source>
        <dbReference type="ARBA" id="ARBA00004443"/>
    </source>
</evidence>
<evidence type="ECO:0000256" key="6">
    <source>
        <dbReference type="ARBA" id="ARBA00023136"/>
    </source>
</evidence>
<dbReference type="PANTHER" id="PTHR28087">
    <property type="entry name" value="ATPASE SYNTHESIS PROTEIN 25, MITOCHONDRIAL"/>
    <property type="match status" value="1"/>
</dbReference>
<proteinExistence type="inferred from homology"/>
<keyword evidence="6 7" id="KW-0472">Membrane</keyword>
<keyword evidence="5 7" id="KW-0496">Mitochondrion</keyword>
<dbReference type="GO" id="GO:0005743">
    <property type="term" value="C:mitochondrial inner membrane"/>
    <property type="evidence" value="ECO:0007669"/>
    <property type="project" value="UniProtKB-SubCell"/>
</dbReference>
<comment type="similarity">
    <text evidence="2 7">Belongs to the ATP25 family.</text>
</comment>
<keyword evidence="4 7" id="KW-0809">Transit peptide</keyword>